<accession>A0A1G2FYL0</accession>
<evidence type="ECO:0000313" key="1">
    <source>
        <dbReference type="EMBL" id="OGZ42822.1"/>
    </source>
</evidence>
<reference evidence="1 2" key="1">
    <citation type="journal article" date="2016" name="Nat. Commun.">
        <title>Thousands of microbial genomes shed light on interconnected biogeochemical processes in an aquifer system.</title>
        <authorList>
            <person name="Anantharaman K."/>
            <person name="Brown C.T."/>
            <person name="Hug L.A."/>
            <person name="Sharon I."/>
            <person name="Castelle C.J."/>
            <person name="Probst A.J."/>
            <person name="Thomas B.C."/>
            <person name="Singh A."/>
            <person name="Wilkins M.J."/>
            <person name="Karaoz U."/>
            <person name="Brodie E.L."/>
            <person name="Williams K.H."/>
            <person name="Hubbard S.S."/>
            <person name="Banfield J.F."/>
        </authorList>
    </citation>
    <scope>NUCLEOTIDE SEQUENCE [LARGE SCALE GENOMIC DNA]</scope>
</reference>
<dbReference type="EMBL" id="MHNI01000013">
    <property type="protein sequence ID" value="OGZ42822.1"/>
    <property type="molecule type" value="Genomic_DNA"/>
</dbReference>
<evidence type="ECO:0008006" key="3">
    <source>
        <dbReference type="Google" id="ProtNLM"/>
    </source>
</evidence>
<gene>
    <name evidence="1" type="ORF">A2W41_00705</name>
</gene>
<organism evidence="1 2">
    <name type="scientific">Candidatus Ryanbacteria bacterium RIFCSPHIGHO2_01_45_13</name>
    <dbReference type="NCBI Taxonomy" id="1802112"/>
    <lineage>
        <taxon>Bacteria</taxon>
        <taxon>Candidatus Ryaniibacteriota</taxon>
    </lineage>
</organism>
<protein>
    <recommendedName>
        <fullName evidence="3">DDH domain-containing protein</fullName>
    </recommendedName>
</protein>
<comment type="caution">
    <text evidence="1">The sequence shown here is derived from an EMBL/GenBank/DDBJ whole genome shotgun (WGS) entry which is preliminary data.</text>
</comment>
<proteinExistence type="predicted"/>
<sequence length="281" mass="30950">MRDLKEKIDNANSVAVLVPDDTSDEILLAAFAIRKAGGEKVFIVGGEESVRSSWHALFEDEALAPKDFAVSIDTSRFPIEELRYEKQGEKLVVFFTSYNPITKSSFAFEQMLPESDLVVAIGFLNEDEAKKTLASRLRNTNGQEFFFLKKGGTPPQPAGVSSLPLLSRLLARARTEKELNTFWSFLAPSDFTKTNTAPTAIFPMTSVIAALAGLPRFVVVLWQGSPKESVGGLIYSKDARALSVLSSKLGVVPKSDYFLIPDFNSFTEAELEARKLLKTTL</sequence>
<name>A0A1G2FYL0_9BACT</name>
<dbReference type="Proteomes" id="UP000176700">
    <property type="component" value="Unassembled WGS sequence"/>
</dbReference>
<dbReference type="AlphaFoldDB" id="A0A1G2FYL0"/>
<evidence type="ECO:0000313" key="2">
    <source>
        <dbReference type="Proteomes" id="UP000176700"/>
    </source>
</evidence>